<dbReference type="PANTHER" id="PTHR11360">
    <property type="entry name" value="MONOCARBOXYLATE TRANSPORTER"/>
    <property type="match status" value="1"/>
</dbReference>
<gene>
    <name evidence="3" type="ORF">MetMK1DRAFT_00002810</name>
</gene>
<dbReference type="GO" id="GO:0022857">
    <property type="term" value="F:transmembrane transporter activity"/>
    <property type="evidence" value="ECO:0007669"/>
    <property type="project" value="InterPro"/>
</dbReference>
<dbReference type="InterPro" id="IPR011701">
    <property type="entry name" value="MFS"/>
</dbReference>
<feature type="transmembrane region" description="Helical" evidence="1">
    <location>
        <begin position="285"/>
        <end position="306"/>
    </location>
</feature>
<dbReference type="OrthoDB" id="359492at2157"/>
<name>H2C4B4_9CREN</name>
<dbReference type="STRING" id="671065.MetMK1DRAFT_00002810"/>
<proteinExistence type="predicted"/>
<dbReference type="PANTHER" id="PTHR11360:SF304">
    <property type="entry name" value="MFS DOMAIN-CONTAINING PROTEIN"/>
    <property type="match status" value="1"/>
</dbReference>
<feature type="transmembrane region" description="Helical" evidence="1">
    <location>
        <begin position="230"/>
        <end position="248"/>
    </location>
</feature>
<feature type="transmembrane region" description="Helical" evidence="1">
    <location>
        <begin position="72"/>
        <end position="90"/>
    </location>
</feature>
<dbReference type="Gene3D" id="1.20.1250.20">
    <property type="entry name" value="MFS general substrate transporter like domains"/>
    <property type="match status" value="2"/>
</dbReference>
<evidence type="ECO:0000259" key="2">
    <source>
        <dbReference type="PROSITE" id="PS50850"/>
    </source>
</evidence>
<dbReference type="PROSITE" id="PS50850">
    <property type="entry name" value="MFS"/>
    <property type="match status" value="1"/>
</dbReference>
<dbReference type="AlphaFoldDB" id="H2C4B4"/>
<dbReference type="InterPro" id="IPR050327">
    <property type="entry name" value="Proton-linked_MCT"/>
</dbReference>
<feature type="transmembrane region" description="Helical" evidence="1">
    <location>
        <begin position="157"/>
        <end position="176"/>
    </location>
</feature>
<dbReference type="eggNOG" id="arCOG00147">
    <property type="taxonomic scope" value="Archaea"/>
</dbReference>
<feature type="domain" description="Major facilitator superfamily (MFS) profile" evidence="2">
    <location>
        <begin position="3"/>
        <end position="367"/>
    </location>
</feature>
<feature type="transmembrane region" description="Helical" evidence="1">
    <location>
        <begin position="260"/>
        <end position="279"/>
    </location>
</feature>
<keyword evidence="1" id="KW-1133">Transmembrane helix</keyword>
<evidence type="ECO:0000313" key="3">
    <source>
        <dbReference type="EMBL" id="EHP69779.1"/>
    </source>
</evidence>
<dbReference type="Pfam" id="PF07690">
    <property type="entry name" value="MFS_1"/>
    <property type="match status" value="2"/>
</dbReference>
<feature type="transmembrane region" description="Helical" evidence="1">
    <location>
        <begin position="344"/>
        <end position="364"/>
    </location>
</feature>
<accession>H2C4B4</accession>
<keyword evidence="4" id="KW-1185">Reference proteome</keyword>
<dbReference type="RefSeq" id="WP_009069889.1">
    <property type="nucleotide sequence ID" value="NZ_JH597761.1"/>
</dbReference>
<keyword evidence="1" id="KW-0812">Transmembrane</keyword>
<organism evidence="3 4">
    <name type="scientific">Metallosphaera yellowstonensis MK1</name>
    <dbReference type="NCBI Taxonomy" id="671065"/>
    <lineage>
        <taxon>Archaea</taxon>
        <taxon>Thermoproteota</taxon>
        <taxon>Thermoprotei</taxon>
        <taxon>Sulfolobales</taxon>
        <taxon>Sulfolobaceae</taxon>
        <taxon>Metallosphaera</taxon>
    </lineage>
</organism>
<feature type="transmembrane region" description="Helical" evidence="1">
    <location>
        <begin position="96"/>
        <end position="119"/>
    </location>
</feature>
<sequence length="384" mass="41506">MGKSRYLLLGFVIMCFNSLYQYSWNLLEPLFRTGFSASLVQVELGFTLFTISSTLTQPLGGYVADREGPKRVGIIASMLSALGFLGTSFSNDLSQFYVAWTLGSVGEGILYSIAANLAVKWFRERRGLATGMVTLGFGLGATLANPFLAQVSTFREATLPIGLTEVVSLPLLLYFSDYPKGMETGRTPLELLKTSDWWLIYFSYIFVNVPILVYSSSLVEIASPLPRGELVLLLSLFPLVSGVGRPILGYLSDLMGRIRTAVMVQVVIALGFSLVIWNLVFPSVIVVGLFSGSTLPIYFSLVGDLFGVKYSTSNNALLYTGKAVIGVLGGVVFAYLYSSSPSTALVYVLGCVILGTLLFLVLIAKNRMRVGKHSATSGQGKKGG</sequence>
<feature type="transmembrane region" description="Helical" evidence="1">
    <location>
        <begin position="318"/>
        <end position="338"/>
    </location>
</feature>
<dbReference type="EMBL" id="JH597761">
    <property type="protein sequence ID" value="EHP69779.1"/>
    <property type="molecule type" value="Genomic_DNA"/>
</dbReference>
<dbReference type="SUPFAM" id="SSF103473">
    <property type="entry name" value="MFS general substrate transporter"/>
    <property type="match status" value="1"/>
</dbReference>
<feature type="transmembrane region" description="Helical" evidence="1">
    <location>
        <begin position="7"/>
        <end position="24"/>
    </location>
</feature>
<evidence type="ECO:0000313" key="4">
    <source>
        <dbReference type="Proteomes" id="UP000003980"/>
    </source>
</evidence>
<feature type="transmembrane region" description="Helical" evidence="1">
    <location>
        <begin position="197"/>
        <end position="218"/>
    </location>
</feature>
<feature type="transmembrane region" description="Helical" evidence="1">
    <location>
        <begin position="131"/>
        <end position="151"/>
    </location>
</feature>
<reference evidence="3 4" key="1">
    <citation type="submission" date="2012-01" db="EMBL/GenBank/DDBJ databases">
        <title>Improved High-Quality Draft sequence of Metallosphaera yellowstonensis MK1.</title>
        <authorList>
            <consortium name="US DOE Joint Genome Institute"/>
            <person name="Lucas S."/>
            <person name="Han J."/>
            <person name="Cheng J.-F."/>
            <person name="Goodwin L."/>
            <person name="Pitluck S."/>
            <person name="Peters L."/>
            <person name="Teshima H."/>
            <person name="Detter J.C."/>
            <person name="Han C."/>
            <person name="Tapia R."/>
            <person name="Land M."/>
            <person name="Hauser L."/>
            <person name="Kyrpides N."/>
            <person name="Kozubal M."/>
            <person name="Macur R.E."/>
            <person name="Jay Z."/>
            <person name="Inskeep W."/>
            <person name="Woyke T."/>
        </authorList>
    </citation>
    <scope>NUCLEOTIDE SEQUENCE [LARGE SCALE GENOMIC DNA]</scope>
    <source>
        <strain evidence="3 4">MK1</strain>
    </source>
</reference>
<keyword evidence="1" id="KW-0472">Membrane</keyword>
<evidence type="ECO:0000256" key="1">
    <source>
        <dbReference type="SAM" id="Phobius"/>
    </source>
</evidence>
<protein>
    <submittedName>
        <fullName evidence="3">Arabinose efflux permease family protein</fullName>
    </submittedName>
</protein>
<dbReference type="InterPro" id="IPR020846">
    <property type="entry name" value="MFS_dom"/>
</dbReference>
<dbReference type="Proteomes" id="UP000003980">
    <property type="component" value="Unassembled WGS sequence"/>
</dbReference>
<dbReference type="HOGENOM" id="CLU_745192_0_0_2"/>
<dbReference type="InterPro" id="IPR036259">
    <property type="entry name" value="MFS_trans_sf"/>
</dbReference>